<keyword evidence="1" id="KW-0175">Coiled coil</keyword>
<feature type="compositionally biased region" description="Basic and acidic residues" evidence="2">
    <location>
        <begin position="20"/>
        <end position="31"/>
    </location>
</feature>
<feature type="compositionally biased region" description="Basic and acidic residues" evidence="2">
    <location>
        <begin position="133"/>
        <end position="178"/>
    </location>
</feature>
<feature type="compositionally biased region" description="Basic and acidic residues" evidence="2">
    <location>
        <begin position="52"/>
        <end position="65"/>
    </location>
</feature>
<evidence type="ECO:0000256" key="2">
    <source>
        <dbReference type="SAM" id="MobiDB-lite"/>
    </source>
</evidence>
<evidence type="ECO:0000313" key="3">
    <source>
        <dbReference type="Proteomes" id="UP000095287"/>
    </source>
</evidence>
<organism evidence="3 4">
    <name type="scientific">Steinernema glaseri</name>
    <dbReference type="NCBI Taxonomy" id="37863"/>
    <lineage>
        <taxon>Eukaryota</taxon>
        <taxon>Metazoa</taxon>
        <taxon>Ecdysozoa</taxon>
        <taxon>Nematoda</taxon>
        <taxon>Chromadorea</taxon>
        <taxon>Rhabditida</taxon>
        <taxon>Tylenchina</taxon>
        <taxon>Panagrolaimomorpha</taxon>
        <taxon>Strongyloidoidea</taxon>
        <taxon>Steinernematidae</taxon>
        <taxon>Steinernema</taxon>
    </lineage>
</organism>
<reference evidence="4" key="1">
    <citation type="submission" date="2016-11" db="UniProtKB">
        <authorList>
            <consortium name="WormBaseParasite"/>
        </authorList>
    </citation>
    <scope>IDENTIFICATION</scope>
</reference>
<protein>
    <submittedName>
        <fullName evidence="4">Protein gar2-like</fullName>
    </submittedName>
</protein>
<feature type="coiled-coil region" evidence="1">
    <location>
        <begin position="222"/>
        <end position="263"/>
    </location>
</feature>
<accession>A0A1I8ALD8</accession>
<feature type="region of interest" description="Disordered" evidence="2">
    <location>
        <begin position="121"/>
        <end position="178"/>
    </location>
</feature>
<dbReference type="WBParaSite" id="L893_g6974.t1">
    <property type="protein sequence ID" value="L893_g6974.t1"/>
    <property type="gene ID" value="L893_g6974"/>
</dbReference>
<name>A0A1I8ALD8_9BILA</name>
<dbReference type="Proteomes" id="UP000095287">
    <property type="component" value="Unplaced"/>
</dbReference>
<proteinExistence type="predicted"/>
<sequence length="283" mass="32272">MASTGERKYGLRTRSRIVLDGDKLESAEKPPKKPAVTTRKTRKKDDDEEVNVEEKKPSKRTKESGKATTSKRNAPKLLPVFTEEEDKELEEFLNIGPKKEKPAPACNPRANKKRIIESAINKMFDSPPGSPTEETKLPIITKEKAPATQRDLQKKLKKSTEKCEPSSRKESKEKREIYVINESRKTHAKEKKAAVKEIPAVGHSSENDDALLSDEEWSLDALENCKTKYIALLEKYKKLEAKLVEEKEKNAALEADNAYLEREIDKVYVEYNVQPKRETTFSL</sequence>
<keyword evidence="3" id="KW-1185">Reference proteome</keyword>
<feature type="region of interest" description="Disordered" evidence="2">
    <location>
        <begin position="188"/>
        <end position="207"/>
    </location>
</feature>
<evidence type="ECO:0000313" key="4">
    <source>
        <dbReference type="WBParaSite" id="L893_g6974.t1"/>
    </source>
</evidence>
<feature type="region of interest" description="Disordered" evidence="2">
    <location>
        <begin position="20"/>
        <end position="82"/>
    </location>
</feature>
<dbReference type="AlphaFoldDB" id="A0A1I8ALD8"/>
<evidence type="ECO:0000256" key="1">
    <source>
        <dbReference type="SAM" id="Coils"/>
    </source>
</evidence>